<dbReference type="InterPro" id="IPR008969">
    <property type="entry name" value="CarboxyPept-like_regulatory"/>
</dbReference>
<comment type="caution">
    <text evidence="2">The sequence shown here is derived from an EMBL/GenBank/DDBJ whole genome shotgun (WGS) entry which is preliminary data.</text>
</comment>
<keyword evidence="2" id="KW-0645">Protease</keyword>
<keyword evidence="2" id="KW-0121">Carboxypeptidase</keyword>
<dbReference type="SUPFAM" id="SSF49464">
    <property type="entry name" value="Carboxypeptidase regulatory domain-like"/>
    <property type="match status" value="1"/>
</dbReference>
<name>A0A6L9LEV2_9BACT</name>
<evidence type="ECO:0000313" key="2">
    <source>
        <dbReference type="EMBL" id="NDU98880.1"/>
    </source>
</evidence>
<dbReference type="AlphaFoldDB" id="A0A6L9LEV2"/>
<accession>A0A6L9LEV2</accession>
<dbReference type="GO" id="GO:0004180">
    <property type="term" value="F:carboxypeptidase activity"/>
    <property type="evidence" value="ECO:0007669"/>
    <property type="project" value="UniProtKB-KW"/>
</dbReference>
<evidence type="ECO:0000256" key="1">
    <source>
        <dbReference type="SAM" id="SignalP"/>
    </source>
</evidence>
<dbReference type="EMBL" id="JAAFZH010000021">
    <property type="protein sequence ID" value="NDU98880.1"/>
    <property type="molecule type" value="Genomic_DNA"/>
</dbReference>
<proteinExistence type="predicted"/>
<keyword evidence="1" id="KW-0732">Signal</keyword>
<gene>
    <name evidence="2" type="ORF">GK108_28630</name>
</gene>
<dbReference type="PROSITE" id="PS51257">
    <property type="entry name" value="PROKAR_LIPOPROTEIN"/>
    <property type="match status" value="1"/>
</dbReference>
<sequence length="259" mass="28319">MKKTTFLFLTSLLLTVAGCKTQTGYAPGSDAGYAIGKVLDVRGNPVEGARIVATNARTTTKQVTGITDANGNYRIKIPSGAWKMSGELERVYHNRHFTLTLHPDHPDVFTGQDGVVCNFEWRLYGPKTGSTDRFYGGEVRINKDQHSQIADIDNIAFTFTPVSPRIDGSTADPETVSCGPQGTSHYARISDIPIGQYKITALYRPTGQRIYLRAGNDGAYSADGSVITEFNGTTRFSSCINCLTIEYTDRLSPSNSQRT</sequence>
<protein>
    <submittedName>
        <fullName evidence="2">Carboxypeptidase regulatory-like domain-containing protein</fullName>
    </submittedName>
</protein>
<dbReference type="Pfam" id="PF13620">
    <property type="entry name" value="CarboxypepD_reg"/>
    <property type="match status" value="1"/>
</dbReference>
<keyword evidence="3" id="KW-1185">Reference proteome</keyword>
<keyword evidence="2" id="KW-0378">Hydrolase</keyword>
<feature type="chain" id="PRO_5026715458" evidence="1">
    <location>
        <begin position="20"/>
        <end position="259"/>
    </location>
</feature>
<dbReference type="Gene3D" id="2.60.40.1120">
    <property type="entry name" value="Carboxypeptidase-like, regulatory domain"/>
    <property type="match status" value="1"/>
</dbReference>
<organism evidence="2 3">
    <name type="scientific">Spirosoma terrae</name>
    <dbReference type="NCBI Taxonomy" id="1968276"/>
    <lineage>
        <taxon>Bacteria</taxon>
        <taxon>Pseudomonadati</taxon>
        <taxon>Bacteroidota</taxon>
        <taxon>Cytophagia</taxon>
        <taxon>Cytophagales</taxon>
        <taxon>Cytophagaceae</taxon>
        <taxon>Spirosoma</taxon>
    </lineage>
</organism>
<evidence type="ECO:0000313" key="3">
    <source>
        <dbReference type="Proteomes" id="UP000474175"/>
    </source>
</evidence>
<dbReference type="RefSeq" id="WP_163955012.1">
    <property type="nucleotide sequence ID" value="NZ_JAAFZH010000021.1"/>
</dbReference>
<reference evidence="2 3" key="1">
    <citation type="submission" date="2020-02" db="EMBL/GenBank/DDBJ databases">
        <title>Draft genome sequence of two Spirosoma agri KCTC 52727 and Spirosoma terrae KCTC 52035.</title>
        <authorList>
            <person name="Rojas J."/>
            <person name="Ambika Manirajan B."/>
            <person name="Suarez C."/>
            <person name="Ratering S."/>
            <person name="Schnell S."/>
        </authorList>
    </citation>
    <scope>NUCLEOTIDE SEQUENCE [LARGE SCALE GENOMIC DNA]</scope>
    <source>
        <strain evidence="2 3">KCTC 52035</strain>
    </source>
</reference>
<feature type="signal peptide" evidence="1">
    <location>
        <begin position="1"/>
        <end position="19"/>
    </location>
</feature>
<dbReference type="Proteomes" id="UP000474175">
    <property type="component" value="Unassembled WGS sequence"/>
</dbReference>